<dbReference type="SUPFAM" id="SSF47050">
    <property type="entry name" value="VHP, Villin headpiece domain"/>
    <property type="match status" value="1"/>
</dbReference>
<gene>
    <name evidence="3" type="ORF">DSPE1174_LOCUS5225</name>
</gene>
<dbReference type="SMART" id="SM00153">
    <property type="entry name" value="VHP"/>
    <property type="match status" value="1"/>
</dbReference>
<dbReference type="GO" id="GO:0007010">
    <property type="term" value="P:cytoskeleton organization"/>
    <property type="evidence" value="ECO:0007669"/>
    <property type="project" value="InterPro"/>
</dbReference>
<dbReference type="InterPro" id="IPR036886">
    <property type="entry name" value="Villin_headpiece_dom_sf"/>
</dbReference>
<accession>A0A7S2B2Y4</accession>
<dbReference type="GO" id="GO:0003779">
    <property type="term" value="F:actin binding"/>
    <property type="evidence" value="ECO:0007669"/>
    <property type="project" value="InterPro"/>
</dbReference>
<dbReference type="InterPro" id="IPR003128">
    <property type="entry name" value="Villin_headpiece"/>
</dbReference>
<feature type="region of interest" description="Disordered" evidence="1">
    <location>
        <begin position="33"/>
        <end position="64"/>
    </location>
</feature>
<feature type="region of interest" description="Disordered" evidence="1">
    <location>
        <begin position="147"/>
        <end position="173"/>
    </location>
</feature>
<protein>
    <recommendedName>
        <fullName evidence="2">HP domain-containing protein</fullName>
    </recommendedName>
</protein>
<reference evidence="3" key="1">
    <citation type="submission" date="2021-01" db="EMBL/GenBank/DDBJ databases">
        <authorList>
            <person name="Corre E."/>
            <person name="Pelletier E."/>
            <person name="Niang G."/>
            <person name="Scheremetjew M."/>
            <person name="Finn R."/>
            <person name="Kale V."/>
            <person name="Holt S."/>
            <person name="Cochrane G."/>
            <person name="Meng A."/>
            <person name="Brown T."/>
            <person name="Cohen L."/>
        </authorList>
    </citation>
    <scope>NUCLEOTIDE SEQUENCE</scope>
    <source>
        <strain evidence="3">CCMP1381</strain>
    </source>
</reference>
<proteinExistence type="predicted"/>
<dbReference type="PROSITE" id="PS51089">
    <property type="entry name" value="HP"/>
    <property type="match status" value="1"/>
</dbReference>
<evidence type="ECO:0000259" key="2">
    <source>
        <dbReference type="PROSITE" id="PS51089"/>
    </source>
</evidence>
<name>A0A7S2B2Y4_9STRA</name>
<evidence type="ECO:0000313" key="3">
    <source>
        <dbReference type="EMBL" id="CAD9385087.1"/>
    </source>
</evidence>
<sequence length="239" mass="26715">MSSSDSNNATKNIVRMNSQTTVYFPSSSSFDASEATAANDGADPGNSLFRANSSTRSRAVSDSPMISLAEVYTTNLSESHKTLSTSQSARRTLDKFQEYNAACVFSPNPDTDAALPTSLSAFQVPKQKTAATRKVDGGEKFMKVDITKDSTIQPKPVDEGPSEEQRREADEDHERMLENIRSYSSLLAIKENTEKLDILKKEDYLEESEFERILGTTRKEFNAMPKWKRDRKKKEVGLF</sequence>
<feature type="compositionally biased region" description="Polar residues" evidence="1">
    <location>
        <begin position="49"/>
        <end position="60"/>
    </location>
</feature>
<dbReference type="Gene3D" id="1.10.950.10">
    <property type="entry name" value="Villin headpiece domain"/>
    <property type="match status" value="1"/>
</dbReference>
<feature type="domain" description="HP" evidence="2">
    <location>
        <begin position="175"/>
        <end position="239"/>
    </location>
</feature>
<evidence type="ECO:0000256" key="1">
    <source>
        <dbReference type="SAM" id="MobiDB-lite"/>
    </source>
</evidence>
<dbReference type="EMBL" id="HBGS01009899">
    <property type="protein sequence ID" value="CAD9385087.1"/>
    <property type="molecule type" value="Transcribed_RNA"/>
</dbReference>
<feature type="compositionally biased region" description="Basic and acidic residues" evidence="1">
    <location>
        <begin position="163"/>
        <end position="173"/>
    </location>
</feature>
<dbReference type="AlphaFoldDB" id="A0A7S2B2Y4"/>
<dbReference type="Pfam" id="PF02209">
    <property type="entry name" value="VHP"/>
    <property type="match status" value="1"/>
</dbReference>
<organism evidence="3">
    <name type="scientific">Octactis speculum</name>
    <dbReference type="NCBI Taxonomy" id="3111310"/>
    <lineage>
        <taxon>Eukaryota</taxon>
        <taxon>Sar</taxon>
        <taxon>Stramenopiles</taxon>
        <taxon>Ochrophyta</taxon>
        <taxon>Dictyochophyceae</taxon>
        <taxon>Dictyochales</taxon>
        <taxon>Dictyochaceae</taxon>
        <taxon>Octactis</taxon>
    </lineage>
</organism>